<dbReference type="AlphaFoldDB" id="A0A420DSG3"/>
<organism evidence="4 5">
    <name type="scientific">Sulfitobacter guttiformis</name>
    <dbReference type="NCBI Taxonomy" id="74349"/>
    <lineage>
        <taxon>Bacteria</taxon>
        <taxon>Pseudomonadati</taxon>
        <taxon>Pseudomonadota</taxon>
        <taxon>Alphaproteobacteria</taxon>
        <taxon>Rhodobacterales</taxon>
        <taxon>Roseobacteraceae</taxon>
        <taxon>Sulfitobacter</taxon>
    </lineage>
</organism>
<gene>
    <name evidence="4" type="ORF">C8N30_1859</name>
</gene>
<dbReference type="Proteomes" id="UP000284407">
    <property type="component" value="Unassembled WGS sequence"/>
</dbReference>
<dbReference type="GO" id="GO:0000160">
    <property type="term" value="P:phosphorelay signal transduction system"/>
    <property type="evidence" value="ECO:0007669"/>
    <property type="project" value="InterPro"/>
</dbReference>
<feature type="domain" description="Response regulatory" evidence="3">
    <location>
        <begin position="14"/>
        <end position="132"/>
    </location>
</feature>
<protein>
    <submittedName>
        <fullName evidence="4">Response regulator receiver domain-containing protein</fullName>
    </submittedName>
</protein>
<dbReference type="EMBL" id="RAQK01000001">
    <property type="protein sequence ID" value="RKE97264.1"/>
    <property type="molecule type" value="Genomic_DNA"/>
</dbReference>
<dbReference type="CDD" id="cd00156">
    <property type="entry name" value="REC"/>
    <property type="match status" value="1"/>
</dbReference>
<comment type="caution">
    <text evidence="4">The sequence shown here is derived from an EMBL/GenBank/DDBJ whole genome shotgun (WGS) entry which is preliminary data.</text>
</comment>
<feature type="modified residue" description="4-aspartylphosphate" evidence="2">
    <location>
        <position position="65"/>
    </location>
</feature>
<evidence type="ECO:0000259" key="3">
    <source>
        <dbReference type="PROSITE" id="PS50110"/>
    </source>
</evidence>
<accession>A0A420DSG3</accession>
<dbReference type="SUPFAM" id="SSF52172">
    <property type="entry name" value="CheY-like"/>
    <property type="match status" value="1"/>
</dbReference>
<evidence type="ECO:0000256" key="1">
    <source>
        <dbReference type="ARBA" id="ARBA00022553"/>
    </source>
</evidence>
<dbReference type="STRING" id="1443111.Z949_3888"/>
<dbReference type="PANTHER" id="PTHR44591">
    <property type="entry name" value="STRESS RESPONSE REGULATOR PROTEIN 1"/>
    <property type="match status" value="1"/>
</dbReference>
<sequence length="140" mass="15585">MQQYATTRSSQDATCLIVEDSQFDQEMMTRVIGRSEGKMQVRVAATLQSAREALAAGKISLILLDNNMPDGLGAEFALELSLDPKLSRIPVIMVSDWPTPFMWEKAASAGVLFVVNKAEFGVRYVEQAMRNESRKRARLS</sequence>
<evidence type="ECO:0000313" key="4">
    <source>
        <dbReference type="EMBL" id="RKE97264.1"/>
    </source>
</evidence>
<dbReference type="OrthoDB" id="9789181at2"/>
<dbReference type="SMART" id="SM00448">
    <property type="entry name" value="REC"/>
    <property type="match status" value="1"/>
</dbReference>
<dbReference type="RefSeq" id="WP_025064189.1">
    <property type="nucleotide sequence ID" value="NZ_RAQK01000001.1"/>
</dbReference>
<dbReference type="PROSITE" id="PS50110">
    <property type="entry name" value="RESPONSE_REGULATORY"/>
    <property type="match status" value="1"/>
</dbReference>
<keyword evidence="1 2" id="KW-0597">Phosphoprotein</keyword>
<evidence type="ECO:0000256" key="2">
    <source>
        <dbReference type="PROSITE-ProRule" id="PRU00169"/>
    </source>
</evidence>
<evidence type="ECO:0000313" key="5">
    <source>
        <dbReference type="Proteomes" id="UP000284407"/>
    </source>
</evidence>
<dbReference type="InterPro" id="IPR011006">
    <property type="entry name" value="CheY-like_superfamily"/>
</dbReference>
<keyword evidence="5" id="KW-1185">Reference proteome</keyword>
<name>A0A420DSG3_9RHOB</name>
<dbReference type="PANTHER" id="PTHR44591:SF3">
    <property type="entry name" value="RESPONSE REGULATORY DOMAIN-CONTAINING PROTEIN"/>
    <property type="match status" value="1"/>
</dbReference>
<proteinExistence type="predicted"/>
<dbReference type="Pfam" id="PF00072">
    <property type="entry name" value="Response_reg"/>
    <property type="match status" value="1"/>
</dbReference>
<reference evidence="4 5" key="1">
    <citation type="submission" date="2018-09" db="EMBL/GenBank/DDBJ databases">
        <title>Genomic Encyclopedia of Archaeal and Bacterial Type Strains, Phase II (KMG-II): from individual species to whole genera.</title>
        <authorList>
            <person name="Goeker M."/>
        </authorList>
    </citation>
    <scope>NUCLEOTIDE SEQUENCE [LARGE SCALE GENOMIC DNA]</scope>
    <source>
        <strain evidence="4 5">DSM 11458</strain>
    </source>
</reference>
<dbReference type="InterPro" id="IPR050595">
    <property type="entry name" value="Bact_response_regulator"/>
</dbReference>
<dbReference type="Gene3D" id="3.40.50.2300">
    <property type="match status" value="1"/>
</dbReference>
<dbReference type="InterPro" id="IPR001789">
    <property type="entry name" value="Sig_transdc_resp-reg_receiver"/>
</dbReference>